<dbReference type="Gene3D" id="2.70.70.10">
    <property type="entry name" value="Glucose Permease (Domain IIA)"/>
    <property type="match status" value="1"/>
</dbReference>
<organism evidence="2 3">
    <name type="scientific">Robiginitalea biformata (strain ATCC BAA-864 / DSM 15991 / KCTC 12146 / HTCC2501)</name>
    <dbReference type="NCBI Taxonomy" id="313596"/>
    <lineage>
        <taxon>Bacteria</taxon>
        <taxon>Pseudomonadati</taxon>
        <taxon>Bacteroidota</taxon>
        <taxon>Flavobacteriia</taxon>
        <taxon>Flavobacteriales</taxon>
        <taxon>Flavobacteriaceae</taxon>
        <taxon>Robiginitalea</taxon>
    </lineage>
</organism>
<dbReference type="PANTHER" id="PTHR21666">
    <property type="entry name" value="PEPTIDASE-RELATED"/>
    <property type="match status" value="1"/>
</dbReference>
<evidence type="ECO:0000313" key="3">
    <source>
        <dbReference type="Proteomes" id="UP000009049"/>
    </source>
</evidence>
<dbReference type="OrthoDB" id="9801052at2"/>
<dbReference type="InterPro" id="IPR011055">
    <property type="entry name" value="Dup_hybrid_motif"/>
</dbReference>
<dbReference type="STRING" id="313596.RB2501_11602"/>
<reference evidence="2 3" key="1">
    <citation type="journal article" date="2009" name="J. Bacteriol.">
        <title>Complete genome sequence of Robiginitalea biformata HTCC2501.</title>
        <authorList>
            <person name="Oh H.M."/>
            <person name="Giovannoni S.J."/>
            <person name="Lee K."/>
            <person name="Ferriera S."/>
            <person name="Johnson J."/>
            <person name="Cho J.C."/>
        </authorList>
    </citation>
    <scope>NUCLEOTIDE SEQUENCE [LARGE SCALE GENOMIC DNA]</scope>
    <source>
        <strain evidence="3">ATCC BAA-864 / HTCC2501 / KCTC 12146</strain>
    </source>
</reference>
<gene>
    <name evidence="2" type="ordered locus">RB2501_11602</name>
</gene>
<evidence type="ECO:0000313" key="2">
    <source>
        <dbReference type="EMBL" id="EAR14969.1"/>
    </source>
</evidence>
<feature type="domain" description="M23ase beta-sheet core" evidence="1">
    <location>
        <begin position="94"/>
        <end position="192"/>
    </location>
</feature>
<dbReference type="Proteomes" id="UP000009049">
    <property type="component" value="Chromosome"/>
</dbReference>
<dbReference type="InterPro" id="IPR016047">
    <property type="entry name" value="M23ase_b-sheet_dom"/>
</dbReference>
<keyword evidence="2" id="KW-0032">Aminotransferase</keyword>
<proteinExistence type="predicted"/>
<dbReference type="GO" id="GO:0008483">
    <property type="term" value="F:transaminase activity"/>
    <property type="evidence" value="ECO:0007669"/>
    <property type="project" value="UniProtKB-KW"/>
</dbReference>
<dbReference type="EMBL" id="CP001712">
    <property type="protein sequence ID" value="EAR14969.1"/>
    <property type="molecule type" value="Genomic_DNA"/>
</dbReference>
<dbReference type="AlphaFoldDB" id="A4CMS7"/>
<dbReference type="HOGENOM" id="CLU_104232_0_0_10"/>
<sequence length="227" mass="25156">MGWHPWVRVPVNRDFRDIRLVKSRILPILDIPYSPEAYRRIQLGGLGPEAYRGYLEGFFRESGARVAYGGYMENRSLYAAYAHFGTTGQAARTLHLGLDLWAPEGTSVRAPKAGRVHSWGNHKSAGDYGPVILMEHETAGGPIHTLYGHLSPDDLRGLRPGRRVRAGEIIGHLGGESDNGGYWPHLHFKVIHDLQGYSGDYPGVTDAGNRAFFERNCPDPALFLGLP</sequence>
<protein>
    <submittedName>
        <fullName evidence="2">M23/M37 peptidase/aminotransferase, class III</fullName>
    </submittedName>
</protein>
<dbReference type="KEGG" id="rbi:RB2501_11602"/>
<dbReference type="SUPFAM" id="SSF51261">
    <property type="entry name" value="Duplicated hybrid motif"/>
    <property type="match status" value="1"/>
</dbReference>
<keyword evidence="3" id="KW-1185">Reference proteome</keyword>
<evidence type="ECO:0000259" key="1">
    <source>
        <dbReference type="Pfam" id="PF01551"/>
    </source>
</evidence>
<dbReference type="eggNOG" id="COG0739">
    <property type="taxonomic scope" value="Bacteria"/>
</dbReference>
<accession>A4CMS7</accession>
<dbReference type="Pfam" id="PF01551">
    <property type="entry name" value="Peptidase_M23"/>
    <property type="match status" value="1"/>
</dbReference>
<dbReference type="CDD" id="cd12797">
    <property type="entry name" value="M23_peptidase"/>
    <property type="match status" value="1"/>
</dbReference>
<keyword evidence="2" id="KW-0808">Transferase</keyword>
<dbReference type="InterPro" id="IPR050570">
    <property type="entry name" value="Cell_wall_metabolism_enzyme"/>
</dbReference>
<dbReference type="PANTHER" id="PTHR21666:SF270">
    <property type="entry name" value="MUREIN HYDROLASE ACTIVATOR ENVC"/>
    <property type="match status" value="1"/>
</dbReference>
<name>A4CMS7_ROBBH</name>
<dbReference type="GO" id="GO:0004222">
    <property type="term" value="F:metalloendopeptidase activity"/>
    <property type="evidence" value="ECO:0007669"/>
    <property type="project" value="TreeGrafter"/>
</dbReference>